<protein>
    <submittedName>
        <fullName evidence="1">Uncharacterized protein</fullName>
    </submittedName>
</protein>
<dbReference type="AlphaFoldDB" id="A0A413PJ65"/>
<comment type="caution">
    <text evidence="1">The sequence shown here is derived from an EMBL/GenBank/DDBJ whole genome shotgun (WGS) entry which is preliminary data.</text>
</comment>
<reference evidence="1 2" key="1">
    <citation type="submission" date="2018-08" db="EMBL/GenBank/DDBJ databases">
        <title>A genome reference for cultivated species of the human gut microbiota.</title>
        <authorList>
            <person name="Zou Y."/>
            <person name="Xue W."/>
            <person name="Luo G."/>
        </authorList>
    </citation>
    <scope>NUCLEOTIDE SEQUENCE [LARGE SCALE GENOMIC DNA]</scope>
    <source>
        <strain evidence="1 2">AM48-7</strain>
    </source>
</reference>
<organism evidence="1 2">
    <name type="scientific">Agathobacter rectalis</name>
    <dbReference type="NCBI Taxonomy" id="39491"/>
    <lineage>
        <taxon>Bacteria</taxon>
        <taxon>Bacillati</taxon>
        <taxon>Bacillota</taxon>
        <taxon>Clostridia</taxon>
        <taxon>Lachnospirales</taxon>
        <taxon>Lachnospiraceae</taxon>
        <taxon>Agathobacter</taxon>
    </lineage>
</organism>
<dbReference type="EMBL" id="QSEN01000005">
    <property type="protein sequence ID" value="RGZ76069.1"/>
    <property type="molecule type" value="Genomic_DNA"/>
</dbReference>
<gene>
    <name evidence="1" type="ORF">DW975_04570</name>
</gene>
<accession>A0A413PJ65</accession>
<evidence type="ECO:0000313" key="1">
    <source>
        <dbReference type="EMBL" id="RGZ76069.1"/>
    </source>
</evidence>
<sequence length="82" mass="9615">MGKRKKTKKIIIKANSISKKKKVSECCRCNKDKKIEKLCVRCGNNPAWLDYAFCYDCYLKQIEENKEKINNHWHGGTGETLY</sequence>
<dbReference type="Proteomes" id="UP000283431">
    <property type="component" value="Unassembled WGS sequence"/>
</dbReference>
<name>A0A413PJ65_9FIRM</name>
<proteinExistence type="predicted"/>
<evidence type="ECO:0000313" key="2">
    <source>
        <dbReference type="Proteomes" id="UP000283431"/>
    </source>
</evidence>